<dbReference type="InterPro" id="IPR006175">
    <property type="entry name" value="YjgF/YER057c/UK114"/>
</dbReference>
<dbReference type="EMBL" id="CP146284">
    <property type="protein sequence ID" value="WWV66075.1"/>
    <property type="molecule type" value="Genomic_DNA"/>
</dbReference>
<dbReference type="PANTHER" id="PTHR11803">
    <property type="entry name" value="2-IMINOBUTANOATE/2-IMINOPROPANOATE DEAMINASE RIDA"/>
    <property type="match status" value="1"/>
</dbReference>
<sequence>MEWKRVTYLEGAVEAQISTFTGKGGTTEHHVMLSVINDNLSFAEQFQSLQQAYACCLENELQDGAVAVFRRYFLSDAANQADWVMAWECEQTQCALSILQQAPLNGTKVAFWTWLVTNTSVETDMNGMVLARRGIYTHMWTAGAYNKASTSEYQTRLLLNDYVMQLMTRGCILAKDCIRTWFFVQNVDVNYAGVVKARKEVFLTQNLTEETHYIASTGIEGRSGDPSVLVTMDTYAIQGLLPDQIQFLYAPSHLNPTYEYGVTFERGTAVSFGDRKQIFLSGTASIDNRGEIVAPGDIISQAKRMMENIQVLLTEAGATWKDTMQAIVYLRDPADYRVISDFFSSEYPDWPYLLVHAPVCRPGWLCETECIAVVPASNEKYSPF</sequence>
<protein>
    <submittedName>
        <fullName evidence="1">Rid family hydrolase</fullName>
    </submittedName>
</protein>
<dbReference type="RefSeq" id="WP_251967256.1">
    <property type="nucleotide sequence ID" value="NZ_CP146284.1"/>
</dbReference>
<organism evidence="1 2">
    <name type="scientific">Parabacteroides absconsus</name>
    <dbReference type="NCBI Taxonomy" id="2951805"/>
    <lineage>
        <taxon>Bacteria</taxon>
        <taxon>Pseudomonadati</taxon>
        <taxon>Bacteroidota</taxon>
        <taxon>Bacteroidia</taxon>
        <taxon>Bacteroidales</taxon>
        <taxon>Tannerellaceae</taxon>
        <taxon>Parabacteroides</taxon>
    </lineage>
</organism>
<dbReference type="SUPFAM" id="SSF55298">
    <property type="entry name" value="YjgF-like"/>
    <property type="match status" value="1"/>
</dbReference>
<reference evidence="1 2" key="1">
    <citation type="submission" date="2024-02" db="EMBL/GenBank/DDBJ databases">
        <title>Whole genome sequencing of Parabacteroides sp. AD58.</title>
        <authorList>
            <person name="Chaplin A.V."/>
            <person name="Pikina A.P."/>
            <person name="Sokolova S.R."/>
            <person name="Korostin D.O."/>
            <person name="Efimov B.A."/>
        </authorList>
    </citation>
    <scope>NUCLEOTIDE SEQUENCE [LARGE SCALE GENOMIC DNA]</scope>
    <source>
        <strain evidence="1 2">AD58</strain>
    </source>
</reference>
<keyword evidence="2" id="KW-1185">Reference proteome</keyword>
<dbReference type="Proteomes" id="UP001320603">
    <property type="component" value="Chromosome"/>
</dbReference>
<evidence type="ECO:0000313" key="1">
    <source>
        <dbReference type="EMBL" id="WWV66075.1"/>
    </source>
</evidence>
<proteinExistence type="predicted"/>
<dbReference type="Pfam" id="PF01042">
    <property type="entry name" value="Ribonuc_L-PSP"/>
    <property type="match status" value="1"/>
</dbReference>
<gene>
    <name evidence="1" type="ORF">NEE14_013930</name>
</gene>
<accession>A0ABZ2IJ57</accession>
<dbReference type="Gene3D" id="3.30.1330.40">
    <property type="entry name" value="RutC-like"/>
    <property type="match status" value="1"/>
</dbReference>
<keyword evidence="1" id="KW-0378">Hydrolase</keyword>
<dbReference type="GO" id="GO:0016787">
    <property type="term" value="F:hydrolase activity"/>
    <property type="evidence" value="ECO:0007669"/>
    <property type="project" value="UniProtKB-KW"/>
</dbReference>
<evidence type="ECO:0000313" key="2">
    <source>
        <dbReference type="Proteomes" id="UP001320603"/>
    </source>
</evidence>
<dbReference type="InterPro" id="IPR035959">
    <property type="entry name" value="RutC-like_sf"/>
</dbReference>
<dbReference type="PANTHER" id="PTHR11803:SF39">
    <property type="entry name" value="2-IMINOBUTANOATE_2-IMINOPROPANOATE DEAMINASE"/>
    <property type="match status" value="1"/>
</dbReference>
<name>A0ABZ2IJ57_9BACT</name>